<feature type="domain" description="Tyr recombinase" evidence="6">
    <location>
        <begin position="197"/>
        <end position="369"/>
    </location>
</feature>
<evidence type="ECO:0000259" key="7">
    <source>
        <dbReference type="PROSITE" id="PS51900"/>
    </source>
</evidence>
<evidence type="ECO:0000256" key="1">
    <source>
        <dbReference type="ARBA" id="ARBA00008857"/>
    </source>
</evidence>
<dbReference type="GO" id="GO:0003677">
    <property type="term" value="F:DNA binding"/>
    <property type="evidence" value="ECO:0007669"/>
    <property type="project" value="UniProtKB-UniRule"/>
</dbReference>
<dbReference type="AlphaFoldDB" id="A0A6M0CNT0"/>
<dbReference type="Pfam" id="PF13495">
    <property type="entry name" value="Phage_int_SAM_4"/>
    <property type="match status" value="1"/>
</dbReference>
<dbReference type="Pfam" id="PF00589">
    <property type="entry name" value="Phage_integrase"/>
    <property type="match status" value="1"/>
</dbReference>
<evidence type="ECO:0000256" key="4">
    <source>
        <dbReference type="ARBA" id="ARBA00023172"/>
    </source>
</evidence>
<dbReference type="PANTHER" id="PTHR30349:SF64">
    <property type="entry name" value="PROPHAGE INTEGRASE INTD-RELATED"/>
    <property type="match status" value="1"/>
</dbReference>
<comment type="similarity">
    <text evidence="1">Belongs to the 'phage' integrase family.</text>
</comment>
<dbReference type="EMBL" id="JAABOQ010000004">
    <property type="protein sequence ID" value="NER17529.1"/>
    <property type="molecule type" value="Genomic_DNA"/>
</dbReference>
<evidence type="ECO:0000313" key="8">
    <source>
        <dbReference type="EMBL" id="NER17529.1"/>
    </source>
</evidence>
<feature type="domain" description="Core-binding (CB)" evidence="7">
    <location>
        <begin position="97"/>
        <end position="180"/>
    </location>
</feature>
<dbReference type="GO" id="GO:0015074">
    <property type="term" value="P:DNA integration"/>
    <property type="evidence" value="ECO:0007669"/>
    <property type="project" value="UniProtKB-KW"/>
</dbReference>
<accession>A0A6M0CNT0</accession>
<dbReference type="GO" id="GO:0006310">
    <property type="term" value="P:DNA recombination"/>
    <property type="evidence" value="ECO:0007669"/>
    <property type="project" value="UniProtKB-KW"/>
</dbReference>
<dbReference type="InterPro" id="IPR010998">
    <property type="entry name" value="Integrase_recombinase_N"/>
</dbReference>
<evidence type="ECO:0000256" key="2">
    <source>
        <dbReference type="ARBA" id="ARBA00022908"/>
    </source>
</evidence>
<name>A0A6M0CNT0_9FLAO</name>
<dbReference type="PROSITE" id="PS51898">
    <property type="entry name" value="TYR_RECOMBINASE"/>
    <property type="match status" value="1"/>
</dbReference>
<keyword evidence="4" id="KW-0233">DNA recombination</keyword>
<dbReference type="InterPro" id="IPR004107">
    <property type="entry name" value="Integrase_SAM-like_N"/>
</dbReference>
<evidence type="ECO:0000256" key="5">
    <source>
        <dbReference type="PROSITE-ProRule" id="PRU01248"/>
    </source>
</evidence>
<proteinExistence type="inferred from homology"/>
<keyword evidence="9" id="KW-1185">Reference proteome</keyword>
<dbReference type="InterPro" id="IPR002104">
    <property type="entry name" value="Integrase_catalytic"/>
</dbReference>
<dbReference type="Proteomes" id="UP000474296">
    <property type="component" value="Unassembled WGS sequence"/>
</dbReference>
<dbReference type="InterPro" id="IPR013762">
    <property type="entry name" value="Integrase-like_cat_sf"/>
</dbReference>
<evidence type="ECO:0000256" key="3">
    <source>
        <dbReference type="ARBA" id="ARBA00023125"/>
    </source>
</evidence>
<organism evidence="8 9">
    <name type="scientific">Spongiivirga citrea</name>
    <dbReference type="NCBI Taxonomy" id="1481457"/>
    <lineage>
        <taxon>Bacteria</taxon>
        <taxon>Pseudomonadati</taxon>
        <taxon>Bacteroidota</taxon>
        <taxon>Flavobacteriia</taxon>
        <taxon>Flavobacteriales</taxon>
        <taxon>Flavobacteriaceae</taxon>
        <taxon>Spongiivirga</taxon>
    </lineage>
</organism>
<evidence type="ECO:0000259" key="6">
    <source>
        <dbReference type="PROSITE" id="PS51898"/>
    </source>
</evidence>
<dbReference type="InterPro" id="IPR044068">
    <property type="entry name" value="CB"/>
</dbReference>
<dbReference type="Gene3D" id="1.10.443.10">
    <property type="entry name" value="Intergrase catalytic core"/>
    <property type="match status" value="2"/>
</dbReference>
<dbReference type="Gene3D" id="1.10.150.130">
    <property type="match status" value="1"/>
</dbReference>
<comment type="caution">
    <text evidence="8">The sequence shown here is derived from an EMBL/GenBank/DDBJ whole genome shotgun (WGS) entry which is preliminary data.</text>
</comment>
<keyword evidence="3 5" id="KW-0238">DNA-binding</keyword>
<sequence>MSTVYLKPLYHRGKAQIAIQYGYDQDFINHLKQLSIVKYSTTHRCFYCEFNTHNKTSLFEHLRLKKLYVDYSALIQKRSRKVVKKKSNKVAKQVLTTEMSLVYQQYLSYLRGKRLSYNTIKVYGGFVFNFLNYLDQKPLATVTNKDVRLFIENEIKNKHYAISSHRQLVSALKHLGDCFVEINFSEIETFRPKKSKHLPTVLSSEEIINILVHTKNLKHRTILTFLYASGLRIGELLSLTLSDIDINRKQVFISNGKGRKDRYVSLADYFLPLLRDYVVTYKPQHYFIEGPKNSKYSASSIRKFLARSCEAAGITKRVTPHTLRHSYATHMLENGVALRYIQELLGHSKPETTMIYTHVAQKNLMQVESPLDSLVKKITKNAKQEQNFLLSGNNDGI</sequence>
<dbReference type="InterPro" id="IPR050090">
    <property type="entry name" value="Tyrosine_recombinase_XerCD"/>
</dbReference>
<dbReference type="RefSeq" id="WP_164032146.1">
    <property type="nucleotide sequence ID" value="NZ_JAABOQ010000004.1"/>
</dbReference>
<dbReference type="SUPFAM" id="SSF56349">
    <property type="entry name" value="DNA breaking-rejoining enzymes"/>
    <property type="match status" value="1"/>
</dbReference>
<evidence type="ECO:0000313" key="9">
    <source>
        <dbReference type="Proteomes" id="UP000474296"/>
    </source>
</evidence>
<reference evidence="8 9" key="1">
    <citation type="submission" date="2020-01" db="EMBL/GenBank/DDBJ databases">
        <title>Spongiivirga citrea KCTC 32990T.</title>
        <authorList>
            <person name="Wang G."/>
        </authorList>
    </citation>
    <scope>NUCLEOTIDE SEQUENCE [LARGE SCALE GENOMIC DNA]</scope>
    <source>
        <strain evidence="8 9">KCTC 32990</strain>
    </source>
</reference>
<dbReference type="PROSITE" id="PS51900">
    <property type="entry name" value="CB"/>
    <property type="match status" value="1"/>
</dbReference>
<protein>
    <submittedName>
        <fullName evidence="8">Tyrosine-type recombinase/integrase</fullName>
    </submittedName>
</protein>
<gene>
    <name evidence="8" type="ORF">GWK10_09930</name>
</gene>
<dbReference type="PANTHER" id="PTHR30349">
    <property type="entry name" value="PHAGE INTEGRASE-RELATED"/>
    <property type="match status" value="1"/>
</dbReference>
<keyword evidence="2" id="KW-0229">DNA integration</keyword>
<dbReference type="InterPro" id="IPR011010">
    <property type="entry name" value="DNA_brk_join_enz"/>
</dbReference>